<dbReference type="InterPro" id="IPR005358">
    <property type="entry name" value="Puta_zinc/iron-chelating_dom"/>
</dbReference>
<organism evidence="1 2">
    <name type="scientific">Termitidicoccus mucosus</name>
    <dbReference type="NCBI Taxonomy" id="1184151"/>
    <lineage>
        <taxon>Bacteria</taxon>
        <taxon>Pseudomonadati</taxon>
        <taxon>Verrucomicrobiota</taxon>
        <taxon>Opitutia</taxon>
        <taxon>Opitutales</taxon>
        <taxon>Opitutaceae</taxon>
        <taxon>Termitidicoccus</taxon>
    </lineage>
</organism>
<gene>
    <name evidence="1" type="ORF">AW736_13320</name>
</gene>
<comment type="caution">
    <text evidence="1">The sequence shown here is derived from an EMBL/GenBank/DDBJ whole genome shotgun (WGS) entry which is preliminary data.</text>
</comment>
<proteinExistence type="predicted"/>
<dbReference type="Proteomes" id="UP000078486">
    <property type="component" value="Unassembled WGS sequence"/>
</dbReference>
<accession>A0A178IJC2</accession>
<sequence length="114" mass="12652">MHDSVPGDCLRCGVCCFSTLETYVRVSGADWARLGADAERVTHFIGHRAYMRLTDGHCAALRPRRAHDGATEWFCTIYDRRPQICRDLARGSPACLGELATKSSRPASFYLAVC</sequence>
<dbReference type="RefSeq" id="WP_068770687.1">
    <property type="nucleotide sequence ID" value="NZ_CP109796.1"/>
</dbReference>
<dbReference type="Pfam" id="PF03692">
    <property type="entry name" value="CxxCxxCC"/>
    <property type="match status" value="1"/>
</dbReference>
<evidence type="ECO:0000313" key="1">
    <source>
        <dbReference type="EMBL" id="OAM89377.1"/>
    </source>
</evidence>
<dbReference type="OrthoDB" id="196483at2"/>
<evidence type="ECO:0008006" key="3">
    <source>
        <dbReference type="Google" id="ProtNLM"/>
    </source>
</evidence>
<dbReference type="AlphaFoldDB" id="A0A178IJC2"/>
<protein>
    <recommendedName>
        <fullName evidence="3">Fe-S oxidoreductase</fullName>
    </recommendedName>
</protein>
<reference evidence="1 2" key="1">
    <citation type="submission" date="2016-01" db="EMBL/GenBank/DDBJ databases">
        <title>High potential of lignocellulose degradation of a new Verrucomicrobia species.</title>
        <authorList>
            <person name="Wang Y."/>
            <person name="Shi Y."/>
            <person name="Qiu Z."/>
            <person name="Liu S."/>
            <person name="Yang H."/>
        </authorList>
    </citation>
    <scope>NUCLEOTIDE SEQUENCE [LARGE SCALE GENOMIC DNA]</scope>
    <source>
        <strain evidence="1 2">TSB47</strain>
    </source>
</reference>
<keyword evidence="2" id="KW-1185">Reference proteome</keyword>
<name>A0A178IJC2_9BACT</name>
<dbReference type="EMBL" id="LRRQ01000097">
    <property type="protein sequence ID" value="OAM89377.1"/>
    <property type="molecule type" value="Genomic_DNA"/>
</dbReference>
<evidence type="ECO:0000313" key="2">
    <source>
        <dbReference type="Proteomes" id="UP000078486"/>
    </source>
</evidence>
<dbReference type="STRING" id="1184151.AW736_13320"/>